<evidence type="ECO:0000256" key="7">
    <source>
        <dbReference type="ARBA" id="ARBA00023135"/>
    </source>
</evidence>
<gene>
    <name evidence="11" type="ORF">RHS04_05115</name>
</gene>
<keyword evidence="5" id="KW-0963">Cytoplasm</keyword>
<dbReference type="GO" id="GO:0006614">
    <property type="term" value="P:SRP-dependent cotranslational protein targeting to membrane"/>
    <property type="evidence" value="ECO:0007669"/>
    <property type="project" value="InterPro"/>
</dbReference>
<feature type="compositionally biased region" description="Polar residues" evidence="9">
    <location>
        <begin position="1"/>
        <end position="10"/>
    </location>
</feature>
<dbReference type="Gene3D" id="1.25.40.10">
    <property type="entry name" value="Tetratricopeptide repeat domain"/>
    <property type="match status" value="1"/>
</dbReference>
<reference evidence="11" key="1">
    <citation type="submission" date="2020-09" db="EMBL/GenBank/DDBJ databases">
        <title>Comparative genome analyses of four rice-infecting Rhizoctonia solani isolates reveal extensive enrichment of homogalacturonan modification genes.</title>
        <authorList>
            <person name="Lee D.-Y."/>
            <person name="Jeon J."/>
            <person name="Kim K.-T."/>
            <person name="Cheong K."/>
            <person name="Song H."/>
            <person name="Choi G."/>
            <person name="Ko J."/>
            <person name="Opiyo S.O."/>
            <person name="Zuo S."/>
            <person name="Madhav S."/>
            <person name="Lee Y.-H."/>
            <person name="Wang G.-L."/>
        </authorList>
    </citation>
    <scope>NUCLEOTIDE SEQUENCE</scope>
    <source>
        <strain evidence="11">AG1-IA YN-7</strain>
    </source>
</reference>
<feature type="compositionally biased region" description="Polar residues" evidence="9">
    <location>
        <begin position="20"/>
        <end position="30"/>
    </location>
</feature>
<comment type="caution">
    <text evidence="11">The sequence shown here is derived from an EMBL/GenBank/DDBJ whole genome shotgun (WGS) entry which is preliminary data.</text>
</comment>
<feature type="region of interest" description="Disordered" evidence="9">
    <location>
        <begin position="1"/>
        <end position="55"/>
    </location>
</feature>
<keyword evidence="8" id="KW-0687">Ribonucleoprotein</keyword>
<evidence type="ECO:0000256" key="2">
    <source>
        <dbReference type="ARBA" id="ARBA00004496"/>
    </source>
</evidence>
<dbReference type="Pfam" id="PF17004">
    <property type="entry name" value="SRP_TPR_like"/>
    <property type="match status" value="1"/>
</dbReference>
<comment type="subcellular location">
    <subcellularLocation>
        <location evidence="2">Cytoplasm</location>
    </subcellularLocation>
    <subcellularLocation>
        <location evidence="1">Endoplasmic reticulum</location>
    </subcellularLocation>
</comment>
<dbReference type="GO" id="GO:0008312">
    <property type="term" value="F:7S RNA binding"/>
    <property type="evidence" value="ECO:0007669"/>
    <property type="project" value="InterPro"/>
</dbReference>
<feature type="region of interest" description="Disordered" evidence="9">
    <location>
        <begin position="333"/>
        <end position="357"/>
    </location>
</feature>
<dbReference type="Pfam" id="PF08492">
    <property type="entry name" value="SRP72"/>
    <property type="match status" value="1"/>
</dbReference>
<dbReference type="InterPro" id="IPR011990">
    <property type="entry name" value="TPR-like_helical_dom_sf"/>
</dbReference>
<dbReference type="SUPFAM" id="SSF48452">
    <property type="entry name" value="TPR-like"/>
    <property type="match status" value="1"/>
</dbReference>
<evidence type="ECO:0000259" key="10">
    <source>
        <dbReference type="Pfam" id="PF08492"/>
    </source>
</evidence>
<dbReference type="InterPro" id="IPR013699">
    <property type="entry name" value="Signal_recog_part_SRP72_RNA-bd"/>
</dbReference>
<keyword evidence="6" id="KW-0256">Endoplasmic reticulum</keyword>
<dbReference type="PANTHER" id="PTHR14094">
    <property type="entry name" value="SIGNAL RECOGNITION PARTICLE 72"/>
    <property type="match status" value="1"/>
</dbReference>
<sequence length="357" mass="38291">MVLSQTTMPSQKPGAAKKTPVSTKGGQKPQTGEKKGNYNPRRKIHTLDPAASKKPKPAEVRIKQLFASLCAQIDGAHLTNAIKTFLRLTPDDADVIQTKLFLLLQTDQYARALEIVETVSGGSDSRQLEKAYLLYRLHKEKEAKAVVDQAKGKGASDGGFDHLDAQIAYRLGDYSVSKEIYDRILDEGELNAEEQTDINTNLSAVQSHIDFLKSGFYDSLRASGVNVSQLEDTPAPAPPVAANTLSIALVQKDTTNEEATAPAPLKGPRKGRLPKHVVLGVTPMPDPERWIKKRERTYVTFAQGRKGKGKGRKEGATAGYSQGVNVAPAVAGVMEGGGSGSGHVPKSGGGGKGRKKK</sequence>
<dbReference type="GO" id="GO:0005783">
    <property type="term" value="C:endoplasmic reticulum"/>
    <property type="evidence" value="ECO:0007669"/>
    <property type="project" value="UniProtKB-SubCell"/>
</dbReference>
<dbReference type="GO" id="GO:0043022">
    <property type="term" value="F:ribosome binding"/>
    <property type="evidence" value="ECO:0007669"/>
    <property type="project" value="TreeGrafter"/>
</dbReference>
<feature type="compositionally biased region" description="Gly residues" evidence="9">
    <location>
        <begin position="334"/>
        <end position="351"/>
    </location>
</feature>
<feature type="domain" description="Signal recognition particle SRP72 subunit RNA-binding" evidence="10">
    <location>
        <begin position="256"/>
        <end position="298"/>
    </location>
</feature>
<dbReference type="EMBL" id="JACYCC010000038">
    <property type="protein sequence ID" value="KAF8678761.1"/>
    <property type="molecule type" value="Genomic_DNA"/>
</dbReference>
<comment type="similarity">
    <text evidence="3">Belongs to the SRP72 family.</text>
</comment>
<proteinExistence type="inferred from homology"/>
<dbReference type="Proteomes" id="UP000650582">
    <property type="component" value="Unassembled WGS sequence"/>
</dbReference>
<accession>A0A8H7LIS6</accession>
<evidence type="ECO:0000256" key="1">
    <source>
        <dbReference type="ARBA" id="ARBA00004240"/>
    </source>
</evidence>
<name>A0A8H7LIS6_9AGAM</name>
<dbReference type="InterPro" id="IPR031545">
    <property type="entry name" value="SRP72_TPR-like"/>
</dbReference>
<evidence type="ECO:0000256" key="8">
    <source>
        <dbReference type="ARBA" id="ARBA00023274"/>
    </source>
</evidence>
<evidence type="ECO:0000313" key="11">
    <source>
        <dbReference type="EMBL" id="KAF8678761.1"/>
    </source>
</evidence>
<dbReference type="PANTHER" id="PTHR14094:SF9">
    <property type="entry name" value="SIGNAL RECOGNITION PARTICLE SUBUNIT SRP72"/>
    <property type="match status" value="1"/>
</dbReference>
<dbReference type="GO" id="GO:0005786">
    <property type="term" value="C:signal recognition particle, endoplasmic reticulum targeting"/>
    <property type="evidence" value="ECO:0007669"/>
    <property type="project" value="UniProtKB-KW"/>
</dbReference>
<evidence type="ECO:0000256" key="6">
    <source>
        <dbReference type="ARBA" id="ARBA00022824"/>
    </source>
</evidence>
<dbReference type="InterPro" id="IPR026270">
    <property type="entry name" value="SRP72"/>
</dbReference>
<evidence type="ECO:0000256" key="9">
    <source>
        <dbReference type="SAM" id="MobiDB-lite"/>
    </source>
</evidence>
<keyword evidence="7" id="KW-0733">Signal recognition particle</keyword>
<organism evidence="11 12">
    <name type="scientific">Rhizoctonia solani</name>
    <dbReference type="NCBI Taxonomy" id="456999"/>
    <lineage>
        <taxon>Eukaryota</taxon>
        <taxon>Fungi</taxon>
        <taxon>Dikarya</taxon>
        <taxon>Basidiomycota</taxon>
        <taxon>Agaricomycotina</taxon>
        <taxon>Agaricomycetes</taxon>
        <taxon>Cantharellales</taxon>
        <taxon>Ceratobasidiaceae</taxon>
        <taxon>Rhizoctonia</taxon>
    </lineage>
</organism>
<dbReference type="AlphaFoldDB" id="A0A8H7LIS6"/>
<evidence type="ECO:0000256" key="3">
    <source>
        <dbReference type="ARBA" id="ARBA00007676"/>
    </source>
</evidence>
<evidence type="ECO:0000313" key="12">
    <source>
        <dbReference type="Proteomes" id="UP000650582"/>
    </source>
</evidence>
<evidence type="ECO:0000256" key="5">
    <source>
        <dbReference type="ARBA" id="ARBA00022490"/>
    </source>
</evidence>
<evidence type="ECO:0000256" key="4">
    <source>
        <dbReference type="ARBA" id="ARBA00018350"/>
    </source>
</evidence>
<protein>
    <recommendedName>
        <fullName evidence="4">Signal recognition particle subunit SRP72</fullName>
    </recommendedName>
</protein>